<keyword evidence="2" id="KW-0808">Transferase</keyword>
<dbReference type="RefSeq" id="WP_110297537.1">
    <property type="nucleotide sequence ID" value="NZ_QJJM01000002.1"/>
</dbReference>
<evidence type="ECO:0000313" key="3">
    <source>
        <dbReference type="Proteomes" id="UP000248014"/>
    </source>
</evidence>
<reference evidence="2 3" key="1">
    <citation type="submission" date="2018-05" db="EMBL/GenBank/DDBJ databases">
        <title>Genomic Encyclopedia of Type Strains, Phase IV (KMG-IV): sequencing the most valuable type-strain genomes for metagenomic binning, comparative biology and taxonomic classification.</title>
        <authorList>
            <person name="Goeker M."/>
        </authorList>
    </citation>
    <scope>NUCLEOTIDE SEQUENCE [LARGE SCALE GENOMIC DNA]</scope>
    <source>
        <strain evidence="2 3">DSM 3183</strain>
    </source>
</reference>
<dbReference type="EMBL" id="QJJM01000002">
    <property type="protein sequence ID" value="PXW78440.1"/>
    <property type="molecule type" value="Genomic_DNA"/>
</dbReference>
<dbReference type="InterPro" id="IPR016181">
    <property type="entry name" value="Acyl_CoA_acyltransferase"/>
</dbReference>
<comment type="caution">
    <text evidence="2">The sequence shown here is derived from an EMBL/GenBank/DDBJ whole genome shotgun (WGS) entry which is preliminary data.</text>
</comment>
<evidence type="ECO:0000259" key="1">
    <source>
        <dbReference type="Pfam" id="PF13480"/>
    </source>
</evidence>
<proteinExistence type="predicted"/>
<keyword evidence="3" id="KW-1185">Reference proteome</keyword>
<accession>A0A2V3VA43</accession>
<dbReference type="Gene3D" id="3.40.630.30">
    <property type="match status" value="1"/>
</dbReference>
<dbReference type="Pfam" id="PF13480">
    <property type="entry name" value="Acetyltransf_6"/>
    <property type="match status" value="1"/>
</dbReference>
<sequence>MTPVSTDIRFLLGDRCILRVLRMLVPLAFGLDDILESRPINREPLRDNADGYRLQSAPAAQAANWPQQFPGFLASHPQVYARHYIDMALGHEGYMAQFSSKTRATLKRKMRKLAEAGGGRLDIRSYHAPDQLDAFFTAALPLSETTYQARLLDAGLPSIASFRAEAAAMAQADNLRAYVLHLDGRAIAYLYLPVVRDVLIYAFLGYDQALAQLSPGTVLQMHALEQLFAEQRFRYFDFTEGDGAHKALFGTHQVECATLYLLKPTVANRILLGGHGAFNAAVEAMGEWADRLGAKARLRKLLRG</sequence>
<dbReference type="Proteomes" id="UP000248014">
    <property type="component" value="Unassembled WGS sequence"/>
</dbReference>
<evidence type="ECO:0000313" key="2">
    <source>
        <dbReference type="EMBL" id="PXW78440.1"/>
    </source>
</evidence>
<protein>
    <submittedName>
        <fullName evidence="2">Acetyltransferase (GNAT) family protein</fullName>
    </submittedName>
</protein>
<gene>
    <name evidence="2" type="ORF">C7451_102111</name>
</gene>
<dbReference type="GO" id="GO:0016740">
    <property type="term" value="F:transferase activity"/>
    <property type="evidence" value="ECO:0007669"/>
    <property type="project" value="UniProtKB-KW"/>
</dbReference>
<name>A0A2V3VA43_9SPHN</name>
<dbReference type="SUPFAM" id="SSF55729">
    <property type="entry name" value="Acyl-CoA N-acyltransferases (Nat)"/>
    <property type="match status" value="1"/>
</dbReference>
<dbReference type="AlphaFoldDB" id="A0A2V3VA43"/>
<organism evidence="2 3">
    <name type="scientific">Blastomonas natatoria</name>
    <dbReference type="NCBI Taxonomy" id="34015"/>
    <lineage>
        <taxon>Bacteria</taxon>
        <taxon>Pseudomonadati</taxon>
        <taxon>Pseudomonadota</taxon>
        <taxon>Alphaproteobacteria</taxon>
        <taxon>Sphingomonadales</taxon>
        <taxon>Sphingomonadaceae</taxon>
        <taxon>Blastomonas</taxon>
    </lineage>
</organism>
<dbReference type="InterPro" id="IPR038740">
    <property type="entry name" value="BioF2-like_GNAT_dom"/>
</dbReference>
<dbReference type="OrthoDB" id="3773784at2"/>
<feature type="domain" description="BioF2-like acetyltransferase" evidence="1">
    <location>
        <begin position="100"/>
        <end position="246"/>
    </location>
</feature>